<dbReference type="InterPro" id="IPR037171">
    <property type="entry name" value="NagB/RpiA_transferase-like"/>
</dbReference>
<dbReference type="AlphaFoldDB" id="A0A502FJR1"/>
<name>A0A502FJR1_9PROT</name>
<dbReference type="Pfam" id="PF02589">
    <property type="entry name" value="LUD_dom"/>
    <property type="match status" value="1"/>
</dbReference>
<dbReference type="Proteomes" id="UP000317078">
    <property type="component" value="Unassembled WGS sequence"/>
</dbReference>
<dbReference type="SUPFAM" id="SSF100950">
    <property type="entry name" value="NagB/RpiA/CoA transferase-like"/>
    <property type="match status" value="1"/>
</dbReference>
<dbReference type="InterPro" id="IPR003741">
    <property type="entry name" value="LUD_dom"/>
</dbReference>
<comment type="caution">
    <text evidence="3">The sequence shown here is derived from an EMBL/GenBank/DDBJ whole genome shotgun (WGS) entry which is preliminary data.</text>
</comment>
<evidence type="ECO:0000259" key="2">
    <source>
        <dbReference type="Pfam" id="PF02589"/>
    </source>
</evidence>
<feature type="domain" description="LUD" evidence="2">
    <location>
        <begin position="54"/>
        <end position="227"/>
    </location>
</feature>
<dbReference type="OrthoDB" id="9794157at2"/>
<feature type="region of interest" description="Disordered" evidence="1">
    <location>
        <begin position="235"/>
        <end position="262"/>
    </location>
</feature>
<sequence>MSSREGILNAIRRGLKRGPLPADQRAMLDGRLATHPRHLIPARSRVSRPEQIALFVRNLEKEFATVERVPDAEAVPAAVADYLAAQNLAPRFAMAPHPELTSLPWDSRPMLEFEARRARGDDAVSVQHAWAGVAETGTMLFPSDPARPTTLNLLPETEIAMIRASAIVGAYEEAWDRLRAERGGAEPSGGFMPRNIMFVTGPSRSADIEQTLELGAHGPRRLHVVLVEDEPAARVALSEGDPRPEAAREPVARPGQIANPAD</sequence>
<organism evidence="3 4">
    <name type="scientific">Muricoccus nepalensis</name>
    <dbReference type="NCBI Taxonomy" id="1854500"/>
    <lineage>
        <taxon>Bacteria</taxon>
        <taxon>Pseudomonadati</taxon>
        <taxon>Pseudomonadota</taxon>
        <taxon>Alphaproteobacteria</taxon>
        <taxon>Acetobacterales</taxon>
        <taxon>Roseomonadaceae</taxon>
        <taxon>Muricoccus</taxon>
    </lineage>
</organism>
<dbReference type="InterPro" id="IPR024185">
    <property type="entry name" value="FTHF_cligase-like_sf"/>
</dbReference>
<evidence type="ECO:0000313" key="4">
    <source>
        <dbReference type="Proteomes" id="UP000317078"/>
    </source>
</evidence>
<reference evidence="3 4" key="1">
    <citation type="journal article" date="2019" name="Environ. Microbiol.">
        <title>Species interactions and distinct microbial communities in high Arctic permafrost affected cryosols are associated with the CH4 and CO2 gas fluxes.</title>
        <authorList>
            <person name="Altshuler I."/>
            <person name="Hamel J."/>
            <person name="Turney S."/>
            <person name="Magnuson E."/>
            <person name="Levesque R."/>
            <person name="Greer C."/>
            <person name="Whyte L.G."/>
        </authorList>
    </citation>
    <scope>NUCLEOTIDE SEQUENCE [LARGE SCALE GENOMIC DNA]</scope>
    <source>
        <strain evidence="3 4">S9.3B</strain>
    </source>
</reference>
<evidence type="ECO:0000256" key="1">
    <source>
        <dbReference type="SAM" id="MobiDB-lite"/>
    </source>
</evidence>
<accession>A0A502FJR1</accession>
<feature type="compositionally biased region" description="Basic and acidic residues" evidence="1">
    <location>
        <begin position="240"/>
        <end position="251"/>
    </location>
</feature>
<dbReference type="PANTHER" id="PTHR43682:SF1">
    <property type="entry name" value="LACTATE UTILIZATION PROTEIN C"/>
    <property type="match status" value="1"/>
</dbReference>
<dbReference type="RefSeq" id="WP_140885669.1">
    <property type="nucleotide sequence ID" value="NZ_RCZP01000027.1"/>
</dbReference>
<evidence type="ECO:0000313" key="3">
    <source>
        <dbReference type="EMBL" id="TPG49619.1"/>
    </source>
</evidence>
<dbReference type="EMBL" id="RCZP01000027">
    <property type="protein sequence ID" value="TPG49619.1"/>
    <property type="molecule type" value="Genomic_DNA"/>
</dbReference>
<keyword evidence="4" id="KW-1185">Reference proteome</keyword>
<proteinExistence type="predicted"/>
<dbReference type="Gene3D" id="3.40.50.10420">
    <property type="entry name" value="NagB/RpiA/CoA transferase-like"/>
    <property type="match status" value="1"/>
</dbReference>
<protein>
    <submittedName>
        <fullName evidence="3">Lactate utilization protein C</fullName>
    </submittedName>
</protein>
<dbReference type="PANTHER" id="PTHR43682">
    <property type="entry name" value="LACTATE UTILIZATION PROTEIN C"/>
    <property type="match status" value="1"/>
</dbReference>
<gene>
    <name evidence="3" type="ORF">EAH89_20865</name>
</gene>